<accession>U1PCW7</accession>
<evidence type="ECO:0000313" key="1">
    <source>
        <dbReference type="EMBL" id="ERG91412.1"/>
    </source>
</evidence>
<name>U1PCW7_9EURY</name>
<dbReference type="HOGENOM" id="CLU_119365_0_0_2"/>
<evidence type="ECO:0000313" key="2">
    <source>
        <dbReference type="Proteomes" id="UP000030649"/>
    </source>
</evidence>
<dbReference type="EMBL" id="KE356560">
    <property type="protein sequence ID" value="ERG91412.1"/>
    <property type="molecule type" value="Genomic_DNA"/>
</dbReference>
<dbReference type="STRING" id="1238424.J07HQW1_01446"/>
<organism evidence="1 2">
    <name type="scientific">Haloquadratum walsbyi J07HQW1</name>
    <dbReference type="NCBI Taxonomy" id="1238424"/>
    <lineage>
        <taxon>Archaea</taxon>
        <taxon>Methanobacteriati</taxon>
        <taxon>Methanobacteriota</taxon>
        <taxon>Stenosarchaea group</taxon>
        <taxon>Halobacteria</taxon>
        <taxon>Halobacteriales</taxon>
        <taxon>Haloferacaceae</taxon>
        <taxon>Haloquadratum</taxon>
    </lineage>
</organism>
<reference evidence="1 2" key="1">
    <citation type="journal article" date="2013" name="PLoS ONE">
        <title>Assembly-driven community genomics of a hypersaline microbial ecosystem.</title>
        <authorList>
            <person name="Podell S."/>
            <person name="Ugalde J.A."/>
            <person name="Narasingarao P."/>
            <person name="Banfield J.F."/>
            <person name="Heidelberg K.B."/>
            <person name="Allen E.E."/>
        </authorList>
    </citation>
    <scope>NUCLEOTIDE SEQUENCE [LARGE SCALE GENOMIC DNA]</scope>
    <source>
        <strain evidence="2">J07HQW1</strain>
    </source>
</reference>
<dbReference type="Proteomes" id="UP000030649">
    <property type="component" value="Unassembled WGS sequence"/>
</dbReference>
<protein>
    <submittedName>
        <fullName evidence="1">Uncharacterized protein</fullName>
    </submittedName>
</protein>
<dbReference type="AlphaFoldDB" id="U1PCW7"/>
<gene>
    <name evidence="1" type="ORF">J07HQW1_01446</name>
</gene>
<proteinExistence type="predicted"/>
<sequence length="168" mass="17607">MTRRQLLIATAAASTVGAGVTATQGLTVASVDGQVDVQSEQALSVTNIEVRGSDASFSRIGDDNTSLQVAVESNVGDTFEIIPTIENSGANSLAVRFSFDIPADIQITAIQFQNGNGSNIVQSDVEEYVAKIPGKSTQDISIEFNIEDTAQPGSKDISVNVDPLSTDE</sequence>